<organism evidence="3 4">
    <name type="scientific">Hanstruepera neustonica</name>
    <dbReference type="NCBI Taxonomy" id="1445657"/>
    <lineage>
        <taxon>Bacteria</taxon>
        <taxon>Pseudomonadati</taxon>
        <taxon>Bacteroidota</taxon>
        <taxon>Flavobacteriia</taxon>
        <taxon>Flavobacteriales</taxon>
        <taxon>Flavobacteriaceae</taxon>
        <taxon>Hanstruepera</taxon>
    </lineage>
</organism>
<protein>
    <submittedName>
        <fullName evidence="3">Thioesterase</fullName>
    </submittedName>
</protein>
<dbReference type="PANTHER" id="PTHR31793:SF27">
    <property type="entry name" value="NOVEL THIOESTERASE SUPERFAMILY DOMAIN AND SAPOSIN A-TYPE DOMAIN CONTAINING PROTEIN (0610012H03RIK)"/>
    <property type="match status" value="1"/>
</dbReference>
<gene>
    <name evidence="3" type="ORF">C1T31_01940</name>
</gene>
<proteinExistence type="inferred from homology"/>
<dbReference type="OrthoDB" id="760345at2"/>
<sequence>MFTKEFEIRWNDLDANMHLANASYMNFMSHTRMAFFEEFGFSLNEIAKHELAPIVFNEHIYYFKEAHIGDPITVGLEVTGLSEDGMFFSIEHNFYDKEGKNIAHCEMLGAWMNFKTRKLTKLNEELMACAKQFPKSKDFKVLTKEDTRKNQKRPIDLTF</sequence>
<dbReference type="EMBL" id="POWF01000001">
    <property type="protein sequence ID" value="PNQ74918.1"/>
    <property type="molecule type" value="Genomic_DNA"/>
</dbReference>
<evidence type="ECO:0000313" key="3">
    <source>
        <dbReference type="EMBL" id="PNQ74918.1"/>
    </source>
</evidence>
<dbReference type="InterPro" id="IPR050563">
    <property type="entry name" value="4-hydroxybenzoyl-CoA_TE"/>
</dbReference>
<accession>A0A2K1E3Q6</accession>
<comment type="similarity">
    <text evidence="1">Belongs to the 4-hydroxybenzoyl-CoA thioesterase family.</text>
</comment>
<dbReference type="Pfam" id="PF13279">
    <property type="entry name" value="4HBT_2"/>
    <property type="match status" value="1"/>
</dbReference>
<dbReference type="CDD" id="cd00586">
    <property type="entry name" value="4HBT"/>
    <property type="match status" value="1"/>
</dbReference>
<evidence type="ECO:0000256" key="1">
    <source>
        <dbReference type="ARBA" id="ARBA00005953"/>
    </source>
</evidence>
<dbReference type="SUPFAM" id="SSF54637">
    <property type="entry name" value="Thioesterase/thiol ester dehydrase-isomerase"/>
    <property type="match status" value="1"/>
</dbReference>
<dbReference type="InterPro" id="IPR029069">
    <property type="entry name" value="HotDog_dom_sf"/>
</dbReference>
<evidence type="ECO:0000313" key="4">
    <source>
        <dbReference type="Proteomes" id="UP000236641"/>
    </source>
</evidence>
<keyword evidence="4" id="KW-1185">Reference proteome</keyword>
<keyword evidence="2" id="KW-0378">Hydrolase</keyword>
<dbReference type="Gene3D" id="3.10.129.10">
    <property type="entry name" value="Hotdog Thioesterase"/>
    <property type="match status" value="1"/>
</dbReference>
<name>A0A2K1E3Q6_9FLAO</name>
<dbReference type="RefSeq" id="WP_103050769.1">
    <property type="nucleotide sequence ID" value="NZ_POWF01000001.1"/>
</dbReference>
<dbReference type="PANTHER" id="PTHR31793">
    <property type="entry name" value="4-HYDROXYBENZOYL-COA THIOESTERASE FAMILY MEMBER"/>
    <property type="match status" value="1"/>
</dbReference>
<dbReference type="AlphaFoldDB" id="A0A2K1E3Q6"/>
<evidence type="ECO:0000256" key="2">
    <source>
        <dbReference type="ARBA" id="ARBA00022801"/>
    </source>
</evidence>
<comment type="caution">
    <text evidence="3">The sequence shown here is derived from an EMBL/GenBank/DDBJ whole genome shotgun (WGS) entry which is preliminary data.</text>
</comment>
<dbReference type="Proteomes" id="UP000236641">
    <property type="component" value="Unassembled WGS sequence"/>
</dbReference>
<dbReference type="GO" id="GO:0047617">
    <property type="term" value="F:fatty acyl-CoA hydrolase activity"/>
    <property type="evidence" value="ECO:0007669"/>
    <property type="project" value="TreeGrafter"/>
</dbReference>
<reference evidence="3 4" key="1">
    <citation type="submission" date="2018-01" db="EMBL/GenBank/DDBJ databases">
        <title>The draft genome of Hanstruepera neustonica JCM19743.</title>
        <authorList>
            <person name="He R.-H."/>
            <person name="Du Z.-J."/>
        </authorList>
    </citation>
    <scope>NUCLEOTIDE SEQUENCE [LARGE SCALE GENOMIC DNA]</scope>
    <source>
        <strain evidence="3 4">JCM19743</strain>
    </source>
</reference>